<feature type="compositionally biased region" description="Polar residues" evidence="1">
    <location>
        <begin position="425"/>
        <end position="442"/>
    </location>
</feature>
<comment type="caution">
    <text evidence="2">The sequence shown here is derived from an EMBL/GenBank/DDBJ whole genome shotgun (WGS) entry which is preliminary data.</text>
</comment>
<feature type="compositionally biased region" description="Polar residues" evidence="1">
    <location>
        <begin position="387"/>
        <end position="405"/>
    </location>
</feature>
<organism evidence="2 3">
    <name type="scientific">Paecilomyces lecythidis</name>
    <dbReference type="NCBI Taxonomy" id="3004212"/>
    <lineage>
        <taxon>Eukaryota</taxon>
        <taxon>Fungi</taxon>
        <taxon>Dikarya</taxon>
        <taxon>Ascomycota</taxon>
        <taxon>Pezizomycotina</taxon>
        <taxon>Eurotiomycetes</taxon>
        <taxon>Eurotiomycetidae</taxon>
        <taxon>Eurotiales</taxon>
        <taxon>Thermoascaceae</taxon>
        <taxon>Paecilomyces</taxon>
    </lineage>
</organism>
<reference evidence="2 3" key="1">
    <citation type="journal article" date="2024" name="IMA Fungus">
        <title>IMA Genome - F19 : A genome assembly and annotation guide to empower mycologists, including annotated draft genome sequences of Ceratocystis pirilliformis, Diaporthe australafricana, Fusarium ophioides, Paecilomyces lecythidis, and Sporothrix stenoceras.</title>
        <authorList>
            <person name="Aylward J."/>
            <person name="Wilson A.M."/>
            <person name="Visagie C.M."/>
            <person name="Spraker J."/>
            <person name="Barnes I."/>
            <person name="Buitendag C."/>
            <person name="Ceriani C."/>
            <person name="Del Mar Angel L."/>
            <person name="du Plessis D."/>
            <person name="Fuchs T."/>
            <person name="Gasser K."/>
            <person name="Kramer D."/>
            <person name="Li W."/>
            <person name="Munsamy K."/>
            <person name="Piso A."/>
            <person name="Price J.L."/>
            <person name="Sonnekus B."/>
            <person name="Thomas C."/>
            <person name="van der Nest A."/>
            <person name="van Dijk A."/>
            <person name="van Heerden A."/>
            <person name="van Vuuren N."/>
            <person name="Yilmaz N."/>
            <person name="Duong T.A."/>
            <person name="van der Merwe N.A."/>
            <person name="Wingfield M.J."/>
            <person name="Wingfield B.D."/>
        </authorList>
    </citation>
    <scope>NUCLEOTIDE SEQUENCE [LARGE SCALE GENOMIC DNA]</scope>
    <source>
        <strain evidence="2 3">CMW 18167</strain>
    </source>
</reference>
<evidence type="ECO:0008006" key="4">
    <source>
        <dbReference type="Google" id="ProtNLM"/>
    </source>
</evidence>
<name>A0ABR3XWF7_9EURO</name>
<accession>A0ABR3XWF7</accession>
<evidence type="ECO:0000313" key="3">
    <source>
        <dbReference type="Proteomes" id="UP001583193"/>
    </source>
</evidence>
<evidence type="ECO:0000313" key="2">
    <source>
        <dbReference type="EMBL" id="KAL1880329.1"/>
    </source>
</evidence>
<sequence>MDAQYPFASREDIWRVFEEVKDLYETQIEHGERIARLERRKEDDARLKSVWGPLSPFPSSVSGGIPPVETPFNPAAEAFRGFDQGHQPGLVSAMALDGEDEPRRGASRANSVRFDESAIHGYYGQVNRSSSELPLRTGSGMSGHPLTERSLSHRSDGRQSSSGQSHHSARTNSLGLDTSRLMSSTGGSPLTAMTPPPGLFILGPVPCIIRCWLTTNFSNDSLLYAAVCSGSYTSFLCYPMVERLGLEDLVVQDGDLRCIKLPLYLPEASVHQTSSRAGSPTPQLPSLTIRFLIREVDPSDKGIQIFLGSDILRSHNADIMFSQDKILMVDDDRNKISIPLVRPENDSVFKNLTTVADRSWHEGGGRRDTNGSYHANGSEVGVIGRPTSVTPQDNSSAAATAPTSKETYEDAPKPSSSHSHESPEDSNLQQTRPKSTAGNDSSLDAHSRPENTSVWSTWRRDSKTDANAIGMSKSNRGRAMKVLKPSKSSSSNRAVSTPTAGSSSENTNPNPPENRRPSQPASAGSPEIFHPTPSRSASTKSGDGPWSTKPRSVNPVGGASAFGWLNSQQPK</sequence>
<feature type="compositionally biased region" description="Basic and acidic residues" evidence="1">
    <location>
        <begin position="359"/>
        <end position="369"/>
    </location>
</feature>
<feature type="compositionally biased region" description="Polar residues" evidence="1">
    <location>
        <begin position="170"/>
        <end position="188"/>
    </location>
</feature>
<feature type="region of interest" description="Disordered" evidence="1">
    <location>
        <begin position="359"/>
        <end position="571"/>
    </location>
</feature>
<protein>
    <recommendedName>
        <fullName evidence="4">Ubiquitin carboxyl-terminal hydrolase 19</fullName>
    </recommendedName>
</protein>
<feature type="compositionally biased region" description="Polar residues" evidence="1">
    <location>
        <begin position="486"/>
        <end position="501"/>
    </location>
</feature>
<dbReference type="EMBL" id="JAVDPF010000009">
    <property type="protein sequence ID" value="KAL1880329.1"/>
    <property type="molecule type" value="Genomic_DNA"/>
</dbReference>
<keyword evidence="3" id="KW-1185">Reference proteome</keyword>
<proteinExistence type="predicted"/>
<feature type="compositionally biased region" description="Basic and acidic residues" evidence="1">
    <location>
        <begin position="146"/>
        <end position="157"/>
    </location>
</feature>
<feature type="compositionally biased region" description="Basic and acidic residues" evidence="1">
    <location>
        <begin position="406"/>
        <end position="423"/>
    </location>
</feature>
<gene>
    <name evidence="2" type="ORF">Plec18167_003733</name>
</gene>
<dbReference type="Proteomes" id="UP001583193">
    <property type="component" value="Unassembled WGS sequence"/>
</dbReference>
<feature type="region of interest" description="Disordered" evidence="1">
    <location>
        <begin position="130"/>
        <end position="189"/>
    </location>
</feature>
<evidence type="ECO:0000256" key="1">
    <source>
        <dbReference type="SAM" id="MobiDB-lite"/>
    </source>
</evidence>